<evidence type="ECO:0000313" key="2">
    <source>
        <dbReference type="EMBL" id="ARU00660.1"/>
    </source>
</evidence>
<proteinExistence type="predicted"/>
<keyword evidence="3" id="KW-1185">Reference proteome</keyword>
<accession>A0A1Y0EB94</accession>
<protein>
    <submittedName>
        <fullName evidence="2">Uncharacterized protein</fullName>
    </submittedName>
</protein>
<dbReference type="AlphaFoldDB" id="A0A1Y0EB94"/>
<dbReference type="OrthoDB" id="7863521at2"/>
<dbReference type="RefSeq" id="WP_157898150.1">
    <property type="nucleotide sequence ID" value="NZ_CP021431.1"/>
</dbReference>
<dbReference type="Proteomes" id="UP000195273">
    <property type="component" value="Chromosome"/>
</dbReference>
<evidence type="ECO:0000313" key="3">
    <source>
        <dbReference type="Proteomes" id="UP000195273"/>
    </source>
</evidence>
<organism evidence="2 3">
    <name type="scientific">Yoonia vestfoldensis</name>
    <dbReference type="NCBI Taxonomy" id="245188"/>
    <lineage>
        <taxon>Bacteria</taxon>
        <taxon>Pseudomonadati</taxon>
        <taxon>Pseudomonadota</taxon>
        <taxon>Alphaproteobacteria</taxon>
        <taxon>Rhodobacterales</taxon>
        <taxon>Paracoccaceae</taxon>
        <taxon>Yoonia</taxon>
    </lineage>
</organism>
<dbReference type="KEGG" id="lvs:LOKVESSMR4R_01339"/>
<evidence type="ECO:0000256" key="1">
    <source>
        <dbReference type="SAM" id="MobiDB-lite"/>
    </source>
</evidence>
<sequence>MTIALPGSSRNGLSRLFGRRKAADQPTLAADPLGPRDIVRLFRGGKGCAPDQAIAPAGLNDREHQDIARLSRLRGALYSKD</sequence>
<feature type="region of interest" description="Disordered" evidence="1">
    <location>
        <begin position="1"/>
        <end position="31"/>
    </location>
</feature>
<reference evidence="2 3" key="1">
    <citation type="submission" date="2017-05" db="EMBL/GenBank/DDBJ databases">
        <title>Genome Sequence of Loktanella vestfoldensis Strain SMR4r Isolated from a Culture of the Diatom Skeletonema marinoi.</title>
        <authorList>
            <person name="Topel M."/>
            <person name="Pinder M.I.M."/>
            <person name="Johansson O.N."/>
            <person name="Kourtchenko O."/>
            <person name="Godhe A."/>
            <person name="Clarke A.K."/>
        </authorList>
    </citation>
    <scope>NUCLEOTIDE SEQUENCE [LARGE SCALE GENOMIC DNA]</scope>
    <source>
        <strain evidence="2 3">SMR4r</strain>
    </source>
</reference>
<dbReference type="EMBL" id="CP021431">
    <property type="protein sequence ID" value="ARU00660.1"/>
    <property type="molecule type" value="Genomic_DNA"/>
</dbReference>
<gene>
    <name evidence="2" type="ORF">LOKVESSMR4R_01339</name>
</gene>
<name>A0A1Y0EB94_9RHOB</name>